<organism evidence="1 2">
    <name type="scientific">Eleutherodactylus coqui</name>
    <name type="common">Puerto Rican coqui</name>
    <dbReference type="NCBI Taxonomy" id="57060"/>
    <lineage>
        <taxon>Eukaryota</taxon>
        <taxon>Metazoa</taxon>
        <taxon>Chordata</taxon>
        <taxon>Craniata</taxon>
        <taxon>Vertebrata</taxon>
        <taxon>Euteleostomi</taxon>
        <taxon>Amphibia</taxon>
        <taxon>Batrachia</taxon>
        <taxon>Anura</taxon>
        <taxon>Neobatrachia</taxon>
        <taxon>Hyloidea</taxon>
        <taxon>Eleutherodactylidae</taxon>
        <taxon>Eleutherodactylinae</taxon>
        <taxon>Eleutherodactylus</taxon>
        <taxon>Eleutherodactylus</taxon>
    </lineage>
</organism>
<keyword evidence="2" id="KW-1185">Reference proteome</keyword>
<comment type="caution">
    <text evidence="1">The sequence shown here is derived from an EMBL/GenBank/DDBJ whole genome shotgun (WGS) entry which is preliminary data.</text>
</comment>
<name>A0A8J6FWZ1_ELECQ</name>
<sequence length="105" mass="11505">MTSCQLGIPGKWDLHITAVHGPRLGEPNTEQTPSILSIGQSFTSAHRSVQVCWGVTRHKRLVIFLSRCGLPTSPATNYGQRPPPTRGSVSLSCETFVVYFHPCSK</sequence>
<evidence type="ECO:0000313" key="2">
    <source>
        <dbReference type="Proteomes" id="UP000770717"/>
    </source>
</evidence>
<accession>A0A8J6FWZ1</accession>
<dbReference type="EMBL" id="WNTK01000001">
    <property type="protein sequence ID" value="KAG9494515.1"/>
    <property type="molecule type" value="Genomic_DNA"/>
</dbReference>
<evidence type="ECO:0000313" key="1">
    <source>
        <dbReference type="EMBL" id="KAG9494515.1"/>
    </source>
</evidence>
<reference evidence="1" key="1">
    <citation type="thesis" date="2020" institute="ProQuest LLC" country="789 East Eisenhower Parkway, Ann Arbor, MI, USA">
        <title>Comparative Genomics and Chromosome Evolution.</title>
        <authorList>
            <person name="Mudd A.B."/>
        </authorList>
    </citation>
    <scope>NUCLEOTIDE SEQUENCE</scope>
    <source>
        <strain evidence="1">HN-11 Male</strain>
        <tissue evidence="1">Kidney and liver</tissue>
    </source>
</reference>
<protein>
    <submittedName>
        <fullName evidence="1">Uncharacterized protein</fullName>
    </submittedName>
</protein>
<gene>
    <name evidence="1" type="ORF">GDO78_002045</name>
</gene>
<dbReference type="Proteomes" id="UP000770717">
    <property type="component" value="Unassembled WGS sequence"/>
</dbReference>
<proteinExistence type="predicted"/>
<dbReference type="AlphaFoldDB" id="A0A8J6FWZ1"/>